<evidence type="ECO:0000313" key="1">
    <source>
        <dbReference type="EMBL" id="SVC40133.1"/>
    </source>
</evidence>
<proteinExistence type="predicted"/>
<organism evidence="1">
    <name type="scientific">marine metagenome</name>
    <dbReference type="NCBI Taxonomy" id="408172"/>
    <lineage>
        <taxon>unclassified sequences</taxon>
        <taxon>metagenomes</taxon>
        <taxon>ecological metagenomes</taxon>
    </lineage>
</organism>
<reference evidence="1" key="1">
    <citation type="submission" date="2018-05" db="EMBL/GenBank/DDBJ databases">
        <authorList>
            <person name="Lanie J.A."/>
            <person name="Ng W.-L."/>
            <person name="Kazmierczak K.M."/>
            <person name="Andrzejewski T.M."/>
            <person name="Davidsen T.M."/>
            <person name="Wayne K.J."/>
            <person name="Tettelin H."/>
            <person name="Glass J.I."/>
            <person name="Rusch D."/>
            <person name="Podicherti R."/>
            <person name="Tsui H.-C.T."/>
            <person name="Winkler M.E."/>
        </authorList>
    </citation>
    <scope>NUCLEOTIDE SEQUENCE</scope>
</reference>
<dbReference type="SUPFAM" id="SSF143456">
    <property type="entry name" value="VC0467-like"/>
    <property type="match status" value="1"/>
</dbReference>
<dbReference type="EMBL" id="UINC01089222">
    <property type="protein sequence ID" value="SVC40133.1"/>
    <property type="molecule type" value="Genomic_DNA"/>
</dbReference>
<dbReference type="PANTHER" id="PTHR30327">
    <property type="entry name" value="UNCHARACTERIZED PROTEIN YQGE"/>
    <property type="match status" value="1"/>
</dbReference>
<sequence>MLVATPLLPDPNFHRTVILLIEHNEEGALGIVLNRPRLVGGAEAVPHWGDLLRPPGFLHEGGPVSEDSVIGVALGPDDGADGLAPLFGSVGILDLHRKPDEVPGVEAVRLFAGYAGWTGGQLEDELAYGSWFILEAESDDVLTDDPEGLWERVLARQEGLLGRVAEYPEDPSVN</sequence>
<protein>
    <submittedName>
        <fullName evidence="1">Uncharacterized protein</fullName>
    </submittedName>
</protein>
<accession>A0A382LUH6</accession>
<dbReference type="Pfam" id="PF02622">
    <property type="entry name" value="DUF179"/>
    <property type="match status" value="1"/>
</dbReference>
<name>A0A382LUH6_9ZZZZ</name>
<dbReference type="InterPro" id="IPR003774">
    <property type="entry name" value="AlgH-like"/>
</dbReference>
<dbReference type="Gene3D" id="3.40.1740.10">
    <property type="entry name" value="VC0467-like"/>
    <property type="match status" value="1"/>
</dbReference>
<dbReference type="GO" id="GO:0005829">
    <property type="term" value="C:cytosol"/>
    <property type="evidence" value="ECO:0007669"/>
    <property type="project" value="TreeGrafter"/>
</dbReference>
<dbReference type="AlphaFoldDB" id="A0A382LUH6"/>
<gene>
    <name evidence="1" type="ORF">METZ01_LOCUS292987</name>
</gene>
<dbReference type="PANTHER" id="PTHR30327:SF1">
    <property type="entry name" value="UPF0301 PROTEIN YQGE"/>
    <property type="match status" value="1"/>
</dbReference>